<feature type="compositionally biased region" description="Polar residues" evidence="6">
    <location>
        <begin position="477"/>
        <end position="499"/>
    </location>
</feature>
<evidence type="ECO:0000256" key="2">
    <source>
        <dbReference type="ARBA" id="ARBA00022771"/>
    </source>
</evidence>
<dbReference type="Pfam" id="PF00628">
    <property type="entry name" value="PHD"/>
    <property type="match status" value="1"/>
</dbReference>
<evidence type="ECO:0000313" key="8">
    <source>
        <dbReference type="Proteomes" id="UP000515154"/>
    </source>
</evidence>
<dbReference type="Proteomes" id="UP000515154">
    <property type="component" value="Linkage group LG25"/>
</dbReference>
<feature type="compositionally biased region" description="Low complexity" evidence="6">
    <location>
        <begin position="120"/>
        <end position="140"/>
    </location>
</feature>
<keyword evidence="8" id="KW-1185">Reference proteome</keyword>
<keyword evidence="3" id="KW-0862">Zinc</keyword>
<feature type="compositionally biased region" description="Polar residues" evidence="6">
    <location>
        <begin position="68"/>
        <end position="83"/>
    </location>
</feature>
<keyword evidence="5" id="KW-0175">Coiled coil</keyword>
<dbReference type="InterPro" id="IPR011011">
    <property type="entry name" value="Znf_FYVE_PHD"/>
</dbReference>
<dbReference type="RefSeq" id="XP_036369241.1">
    <property type="nucleotide sequence ID" value="XM_036513348.1"/>
</dbReference>
<dbReference type="Gene3D" id="3.30.40.10">
    <property type="entry name" value="Zinc/RING finger domain, C3HC4 (zinc finger)"/>
    <property type="match status" value="1"/>
</dbReference>
<dbReference type="SMART" id="SM00249">
    <property type="entry name" value="PHD"/>
    <property type="match status" value="1"/>
</dbReference>
<protein>
    <submittedName>
        <fullName evidence="9">PHD finger protein 21A-like isoform X1</fullName>
    </submittedName>
</protein>
<evidence type="ECO:0000256" key="6">
    <source>
        <dbReference type="SAM" id="MobiDB-lite"/>
    </source>
</evidence>
<evidence type="ECO:0000256" key="1">
    <source>
        <dbReference type="ARBA" id="ARBA00022723"/>
    </source>
</evidence>
<dbReference type="InterPro" id="IPR019787">
    <property type="entry name" value="Znf_PHD-finger"/>
</dbReference>
<feature type="compositionally biased region" description="Low complexity" evidence="6">
    <location>
        <begin position="150"/>
        <end position="242"/>
    </location>
</feature>
<evidence type="ECO:0000256" key="5">
    <source>
        <dbReference type="SAM" id="Coils"/>
    </source>
</evidence>
<feature type="domain" description="PHD-type" evidence="7">
    <location>
        <begin position="510"/>
        <end position="557"/>
    </location>
</feature>
<feature type="compositionally biased region" description="Low complexity" evidence="6">
    <location>
        <begin position="276"/>
        <end position="295"/>
    </location>
</feature>
<feature type="region of interest" description="Disordered" evidence="6">
    <location>
        <begin position="68"/>
        <end position="242"/>
    </location>
</feature>
<accession>A0A7E6FNH5</accession>
<gene>
    <name evidence="9" type="primary">LOC115224424</name>
</gene>
<feature type="region of interest" description="Disordered" evidence="6">
    <location>
        <begin position="411"/>
        <end position="444"/>
    </location>
</feature>
<name>A0A7E6FNH5_9MOLL</name>
<dbReference type="InterPro" id="IPR013083">
    <property type="entry name" value="Znf_RING/FYVE/PHD"/>
</dbReference>
<reference evidence="9" key="1">
    <citation type="submission" date="2025-08" db="UniProtKB">
        <authorList>
            <consortium name="RefSeq"/>
        </authorList>
    </citation>
    <scope>IDENTIFICATION</scope>
</reference>
<organism evidence="8 9">
    <name type="scientific">Octopus sinensis</name>
    <name type="common">East Asian common octopus</name>
    <dbReference type="NCBI Taxonomy" id="2607531"/>
    <lineage>
        <taxon>Eukaryota</taxon>
        <taxon>Metazoa</taxon>
        <taxon>Spiralia</taxon>
        <taxon>Lophotrochozoa</taxon>
        <taxon>Mollusca</taxon>
        <taxon>Cephalopoda</taxon>
        <taxon>Coleoidea</taxon>
        <taxon>Octopodiformes</taxon>
        <taxon>Octopoda</taxon>
        <taxon>Incirrata</taxon>
        <taxon>Octopodidae</taxon>
        <taxon>Octopus</taxon>
    </lineage>
</organism>
<proteinExistence type="predicted"/>
<feature type="region of interest" description="Disordered" evidence="6">
    <location>
        <begin position="270"/>
        <end position="297"/>
    </location>
</feature>
<feature type="compositionally biased region" description="Low complexity" evidence="6">
    <location>
        <begin position="84"/>
        <end position="109"/>
    </location>
</feature>
<keyword evidence="1" id="KW-0479">Metal-binding</keyword>
<dbReference type="InterPro" id="IPR001965">
    <property type="entry name" value="Znf_PHD"/>
</dbReference>
<evidence type="ECO:0000313" key="9">
    <source>
        <dbReference type="RefSeq" id="XP_036369241.1"/>
    </source>
</evidence>
<evidence type="ECO:0000256" key="3">
    <source>
        <dbReference type="ARBA" id="ARBA00022833"/>
    </source>
</evidence>
<dbReference type="PROSITE" id="PS01359">
    <property type="entry name" value="ZF_PHD_1"/>
    <property type="match status" value="1"/>
</dbReference>
<feature type="coiled-coil region" evidence="5">
    <location>
        <begin position="577"/>
        <end position="611"/>
    </location>
</feature>
<dbReference type="InterPro" id="IPR019786">
    <property type="entry name" value="Zinc_finger_PHD-type_CS"/>
</dbReference>
<keyword evidence="2 4" id="KW-0863">Zinc-finger</keyword>
<dbReference type="AlphaFoldDB" id="A0A7E6FNH5"/>
<dbReference type="GO" id="GO:0008270">
    <property type="term" value="F:zinc ion binding"/>
    <property type="evidence" value="ECO:0007669"/>
    <property type="project" value="UniProtKB-KW"/>
</dbReference>
<evidence type="ECO:0000259" key="7">
    <source>
        <dbReference type="PROSITE" id="PS50016"/>
    </source>
</evidence>
<sequence length="645" mass="72669">MAKEDLDKIQAELKAAIQNHQILVGKMQFDPQNPSYKKQLHDLQIEITSLDDRQKVIVQILRKELVNKQQTSNQASSLNTNASQQQHQAQTQQQVHLQKQQPQTHSPQQVHAVPQQMHVSQPQSNSVQRQQSQSPMQQPPHTVQRQSPSPQRQTHTTVQQQSQSPQRQLQSHPVQLPSQSPQQLPCQSPQQPQSPHQHIHIVQQSQPPSQQQLQPMQQVSQHSHSHPQPATSPQQAPTAVVATTQPAAAAAPLQSADFIKKNDNVKCPSILNTPHSRVSSPTVNNSVSSRSTSPPIRVPQYTISKTLLQNKNQMAPPNVLPPKRTCTETELGDIKKTVDKKPPITCDEKNVKSSQNMLRKLQYMASLDLVTPETLKGWFSFPCLSKMEEKYNNEICRKRAMERLMIDGTLRDPWHKGMMGGGRELQSKRSERKRRSTANPQFSYSLESDRKRMNYLVGSNITTGTKRPRGRPPKHGTSPTNSRPGTPDSSDSNASIKNGIVNGSSDDIHDGLCFVCQKAGRLLICDGCGMAYHPTCLEPPVATFPNGPWRCYKCQNEKNSTGGSVTLDIVHNYIINKTAKDEERKKLQRRNTELNNERIQLETNTKQLSQSLYQCIQQKQELMNTNKKVQQSADNINNFLQIFQS</sequence>
<feature type="region of interest" description="Disordered" evidence="6">
    <location>
        <begin position="459"/>
        <end position="499"/>
    </location>
</feature>
<evidence type="ECO:0000256" key="4">
    <source>
        <dbReference type="PROSITE-ProRule" id="PRU00146"/>
    </source>
</evidence>
<dbReference type="PANTHER" id="PTHR24102">
    <property type="entry name" value="PHD FINGER PROTEIN"/>
    <property type="match status" value="1"/>
</dbReference>
<dbReference type="PROSITE" id="PS50016">
    <property type="entry name" value="ZF_PHD_2"/>
    <property type="match status" value="1"/>
</dbReference>
<dbReference type="PANTHER" id="PTHR24102:SF28">
    <property type="entry name" value="PHD-TYPE DOMAIN-CONTAINING PROTEIN"/>
    <property type="match status" value="1"/>
</dbReference>
<dbReference type="SUPFAM" id="SSF57903">
    <property type="entry name" value="FYVE/PHD zinc finger"/>
    <property type="match status" value="1"/>
</dbReference>